<dbReference type="Proteomes" id="UP000093501">
    <property type="component" value="Unassembled WGS sequence"/>
</dbReference>
<evidence type="ECO:0000313" key="1">
    <source>
        <dbReference type="EMBL" id="OCL37043.1"/>
    </source>
</evidence>
<protein>
    <submittedName>
        <fullName evidence="1">Uncharacterized protein</fullName>
    </submittedName>
</protein>
<proteinExistence type="predicted"/>
<comment type="caution">
    <text evidence="1">The sequence shown here is derived from an EMBL/GenBank/DDBJ whole genome shotgun (WGS) entry which is preliminary data.</text>
</comment>
<dbReference type="EMBL" id="MBQD01000003">
    <property type="protein sequence ID" value="OCL37043.1"/>
    <property type="molecule type" value="Genomic_DNA"/>
</dbReference>
<reference evidence="2" key="1">
    <citation type="submission" date="2016-07" db="EMBL/GenBank/DDBJ databases">
        <authorList>
            <person name="Florea S."/>
            <person name="Webb J.S."/>
            <person name="Jaromczyk J."/>
            <person name="Schardl C.L."/>
        </authorList>
    </citation>
    <scope>NUCLEOTIDE SEQUENCE [LARGE SCALE GENOMIC DNA]</scope>
    <source>
        <strain evidence="2">IPBSL-7</strain>
    </source>
</reference>
<gene>
    <name evidence="1" type="ORF">BCR15_12355</name>
</gene>
<sequence length="191" mass="20577">MSEQPEIATLPPIEELRDDVPLSPRTGEPRRPAAVVASALLQYLAAAALAAAYALHWWAAAHPDTYPTSARLVEWVSPKPGTWQSLTAEGALAAALVLAAGACGVVGFHAWNGWRWTRWGGGVAVVLAGAFAVVLTDWAFVGAGLSLVGGALLLLRPVGVYVRRWEQVRAVSPTPYRRPDYIVYGRLPRFR</sequence>
<evidence type="ECO:0000313" key="2">
    <source>
        <dbReference type="Proteomes" id="UP000093501"/>
    </source>
</evidence>
<organism evidence="1 2">
    <name type="scientific">Tessaracoccus lapidicaptus</name>
    <dbReference type="NCBI Taxonomy" id="1427523"/>
    <lineage>
        <taxon>Bacteria</taxon>
        <taxon>Bacillati</taxon>
        <taxon>Actinomycetota</taxon>
        <taxon>Actinomycetes</taxon>
        <taxon>Propionibacteriales</taxon>
        <taxon>Propionibacteriaceae</taxon>
        <taxon>Tessaracoccus</taxon>
    </lineage>
</organism>
<dbReference type="RefSeq" id="WP_068749763.1">
    <property type="nucleotide sequence ID" value="NZ_LR214441.1"/>
</dbReference>
<name>A0A1C0ARY6_9ACTN</name>
<accession>A0A1C0ARY6</accession>
<keyword evidence="2" id="KW-1185">Reference proteome</keyword>
<dbReference type="AlphaFoldDB" id="A0A1C0ARY6"/>